<reference evidence="2 3" key="1">
    <citation type="journal article" date="2015" name="Int. J. Syst. Evol. Microbiol.">
        <title>Tumebacillus algifaecis sp. nov., isolated from decomposing algal scum.</title>
        <authorList>
            <person name="Wu Y.F."/>
            <person name="Zhang B."/>
            <person name="Xing P."/>
            <person name="Wu Q.L."/>
            <person name="Liu S.J."/>
        </authorList>
    </citation>
    <scope>NUCLEOTIDE SEQUENCE [LARGE SCALE GENOMIC DNA]</scope>
    <source>
        <strain evidence="2 3">THMBR28</strain>
    </source>
</reference>
<keyword evidence="1" id="KW-0812">Transmembrane</keyword>
<protein>
    <submittedName>
        <fullName evidence="2">Uncharacterized protein</fullName>
    </submittedName>
</protein>
<feature type="transmembrane region" description="Helical" evidence="1">
    <location>
        <begin position="60"/>
        <end position="79"/>
    </location>
</feature>
<evidence type="ECO:0000313" key="2">
    <source>
        <dbReference type="EMBL" id="ASS76747.1"/>
    </source>
</evidence>
<evidence type="ECO:0000313" key="3">
    <source>
        <dbReference type="Proteomes" id="UP000214688"/>
    </source>
</evidence>
<accession>A0A223D5I1</accession>
<keyword evidence="1" id="KW-1133">Transmembrane helix</keyword>
<evidence type="ECO:0000256" key="1">
    <source>
        <dbReference type="SAM" id="Phobius"/>
    </source>
</evidence>
<name>A0A223D5I1_9BACL</name>
<proteinExistence type="predicted"/>
<gene>
    <name evidence="2" type="ORF">CIG75_18585</name>
</gene>
<dbReference type="Proteomes" id="UP000214688">
    <property type="component" value="Chromosome"/>
</dbReference>
<dbReference type="KEGG" id="tab:CIG75_18585"/>
<keyword evidence="3" id="KW-1185">Reference proteome</keyword>
<dbReference type="EMBL" id="CP022657">
    <property type="protein sequence ID" value="ASS76747.1"/>
    <property type="molecule type" value="Genomic_DNA"/>
</dbReference>
<keyword evidence="1" id="KW-0472">Membrane</keyword>
<dbReference type="AlphaFoldDB" id="A0A223D5I1"/>
<sequence length="83" mass="9506">MLRYINFLLALVTIGLFFLFFEQVEVIHSLWTGSEGQTVSMQLSLFSCTLTSDVRTGTYHNYGAYTLILLVVTSLLPIVRKKW</sequence>
<organism evidence="2 3">
    <name type="scientific">Tumebacillus algifaecis</name>
    <dbReference type="NCBI Taxonomy" id="1214604"/>
    <lineage>
        <taxon>Bacteria</taxon>
        <taxon>Bacillati</taxon>
        <taxon>Bacillota</taxon>
        <taxon>Bacilli</taxon>
        <taxon>Bacillales</taxon>
        <taxon>Alicyclobacillaceae</taxon>
        <taxon>Tumebacillus</taxon>
    </lineage>
</organism>